<sequence>MADEEKDEAPAEAPAEGGGEDDSGGGKKKLLIIAIIALVLVLGGGVGAFFMLSGGDEGQEKEVATEVNEEATADPAPEDGAEEAGDDGEEKAEGEAKEGAPTEGEGAKSAEGTQGQTPAKSEEDLGIDFGDTYQMKTFNLNLGNALENRFVRLEVTLEFSGGEKQKKEITKRLPQLRDAVISVVSRKTREFLLAPDGKDALRKEILIRINRYMKQKIDAVYITDILIE</sequence>
<evidence type="ECO:0000256" key="3">
    <source>
        <dbReference type="ARBA" id="ARBA00008281"/>
    </source>
</evidence>
<dbReference type="Proteomes" id="UP000192907">
    <property type="component" value="Unassembled WGS sequence"/>
</dbReference>
<keyword evidence="7 10" id="KW-0283">Flagellar rotation</keyword>
<evidence type="ECO:0000256" key="11">
    <source>
        <dbReference type="SAM" id="MobiDB-lite"/>
    </source>
</evidence>
<dbReference type="Pfam" id="PF03748">
    <property type="entry name" value="FliL"/>
    <property type="match status" value="1"/>
</dbReference>
<keyword evidence="4 10" id="KW-1003">Cell membrane</keyword>
<dbReference type="PANTHER" id="PTHR35091">
    <property type="entry name" value="FLAGELLAR PROTEIN FLIL"/>
    <property type="match status" value="1"/>
</dbReference>
<dbReference type="GO" id="GO:0009425">
    <property type="term" value="C:bacterial-type flagellum basal body"/>
    <property type="evidence" value="ECO:0007669"/>
    <property type="project" value="InterPro"/>
</dbReference>
<dbReference type="GO" id="GO:0071978">
    <property type="term" value="P:bacterial-type flagellum-dependent swarming motility"/>
    <property type="evidence" value="ECO:0007669"/>
    <property type="project" value="TreeGrafter"/>
</dbReference>
<comment type="similarity">
    <text evidence="3 10">Belongs to the FliL family.</text>
</comment>
<evidence type="ECO:0000313" key="12">
    <source>
        <dbReference type="EMBL" id="SMF66548.1"/>
    </source>
</evidence>
<dbReference type="EMBL" id="FWZT01000023">
    <property type="protein sequence ID" value="SMF66548.1"/>
    <property type="molecule type" value="Genomic_DNA"/>
</dbReference>
<evidence type="ECO:0000256" key="1">
    <source>
        <dbReference type="ARBA" id="ARBA00002254"/>
    </source>
</evidence>
<evidence type="ECO:0000256" key="2">
    <source>
        <dbReference type="ARBA" id="ARBA00004162"/>
    </source>
</evidence>
<gene>
    <name evidence="12" type="ORF">SAMN06296036_12340</name>
</gene>
<keyword evidence="5 10" id="KW-0145">Chemotaxis</keyword>
<name>A0A1Y6CP38_9BACT</name>
<accession>A0A1Y6CP38</accession>
<feature type="compositionally biased region" description="Acidic residues" evidence="11">
    <location>
        <begin position="67"/>
        <end position="90"/>
    </location>
</feature>
<feature type="transmembrane region" description="Helical" evidence="10">
    <location>
        <begin position="30"/>
        <end position="52"/>
    </location>
</feature>
<feature type="compositionally biased region" description="Basic and acidic residues" evidence="11">
    <location>
        <begin position="91"/>
        <end position="108"/>
    </location>
</feature>
<dbReference type="OrthoDB" id="5297520at2"/>
<comment type="function">
    <text evidence="1 10">Controls the rotational direction of flagella during chemotaxis.</text>
</comment>
<proteinExistence type="inferred from homology"/>
<evidence type="ECO:0000256" key="7">
    <source>
        <dbReference type="ARBA" id="ARBA00022779"/>
    </source>
</evidence>
<feature type="region of interest" description="Disordered" evidence="11">
    <location>
        <begin position="1"/>
        <end position="26"/>
    </location>
</feature>
<evidence type="ECO:0000256" key="5">
    <source>
        <dbReference type="ARBA" id="ARBA00022500"/>
    </source>
</evidence>
<feature type="region of interest" description="Disordered" evidence="11">
    <location>
        <begin position="60"/>
        <end position="126"/>
    </location>
</feature>
<dbReference type="GO" id="GO:0005886">
    <property type="term" value="C:plasma membrane"/>
    <property type="evidence" value="ECO:0007669"/>
    <property type="project" value="UniProtKB-SubCell"/>
</dbReference>
<keyword evidence="9 10" id="KW-0472">Membrane</keyword>
<keyword evidence="12" id="KW-0969">Cilium</keyword>
<dbReference type="STRING" id="1513793.SAMN06296036_12340"/>
<organism evidence="12 13">
    <name type="scientific">Pseudobacteriovorax antillogorgiicola</name>
    <dbReference type="NCBI Taxonomy" id="1513793"/>
    <lineage>
        <taxon>Bacteria</taxon>
        <taxon>Pseudomonadati</taxon>
        <taxon>Bdellovibrionota</taxon>
        <taxon>Oligoflexia</taxon>
        <taxon>Oligoflexales</taxon>
        <taxon>Pseudobacteriovoracaceae</taxon>
        <taxon>Pseudobacteriovorax</taxon>
    </lineage>
</organism>
<keyword evidence="6 10" id="KW-0812">Transmembrane</keyword>
<evidence type="ECO:0000256" key="9">
    <source>
        <dbReference type="ARBA" id="ARBA00023136"/>
    </source>
</evidence>
<dbReference type="InterPro" id="IPR005503">
    <property type="entry name" value="FliL"/>
</dbReference>
<dbReference type="AlphaFoldDB" id="A0A1Y6CP38"/>
<evidence type="ECO:0000256" key="4">
    <source>
        <dbReference type="ARBA" id="ARBA00022475"/>
    </source>
</evidence>
<evidence type="ECO:0000256" key="10">
    <source>
        <dbReference type="RuleBase" id="RU364125"/>
    </source>
</evidence>
<dbReference type="PANTHER" id="PTHR35091:SF2">
    <property type="entry name" value="FLAGELLAR PROTEIN FLIL"/>
    <property type="match status" value="1"/>
</dbReference>
<keyword evidence="12" id="KW-0966">Cell projection</keyword>
<evidence type="ECO:0000256" key="6">
    <source>
        <dbReference type="ARBA" id="ARBA00022692"/>
    </source>
</evidence>
<dbReference type="RefSeq" id="WP_132323611.1">
    <property type="nucleotide sequence ID" value="NZ_FWZT01000023.1"/>
</dbReference>
<evidence type="ECO:0000256" key="8">
    <source>
        <dbReference type="ARBA" id="ARBA00022989"/>
    </source>
</evidence>
<protein>
    <recommendedName>
        <fullName evidence="10">Flagellar protein FliL</fullName>
    </recommendedName>
</protein>
<comment type="subcellular location">
    <subcellularLocation>
        <location evidence="2">Cell membrane</location>
        <topology evidence="2">Single-pass membrane protein</topology>
    </subcellularLocation>
</comment>
<keyword evidence="8 10" id="KW-1133">Transmembrane helix</keyword>
<reference evidence="13" key="1">
    <citation type="submission" date="2017-04" db="EMBL/GenBank/DDBJ databases">
        <authorList>
            <person name="Varghese N."/>
            <person name="Submissions S."/>
        </authorList>
    </citation>
    <scope>NUCLEOTIDE SEQUENCE [LARGE SCALE GENOMIC DNA]</scope>
    <source>
        <strain evidence="13">RKEM611</strain>
    </source>
</reference>
<dbReference type="GO" id="GO:0006935">
    <property type="term" value="P:chemotaxis"/>
    <property type="evidence" value="ECO:0007669"/>
    <property type="project" value="UniProtKB-KW"/>
</dbReference>
<evidence type="ECO:0000313" key="13">
    <source>
        <dbReference type="Proteomes" id="UP000192907"/>
    </source>
</evidence>
<keyword evidence="12" id="KW-0282">Flagellum</keyword>
<keyword evidence="13" id="KW-1185">Reference proteome</keyword>